<gene>
    <name evidence="2" type="ORF">HXL68_03445</name>
</gene>
<dbReference type="PANTHER" id="PTHR14939">
    <property type="entry name" value="F-BOX ONLY PROTEIN 22"/>
    <property type="match status" value="1"/>
</dbReference>
<evidence type="ECO:0000313" key="3">
    <source>
        <dbReference type="Proteomes" id="UP000718593"/>
    </source>
</evidence>
<reference evidence="2" key="1">
    <citation type="submission" date="2020-04" db="EMBL/GenBank/DDBJ databases">
        <title>Deep metagenomics examines the oral microbiome during advanced dental caries in children, revealing novel taxa and co-occurrences with host molecules.</title>
        <authorList>
            <person name="Baker J.L."/>
            <person name="Morton J.T."/>
            <person name="Dinis M."/>
            <person name="Alvarez R."/>
            <person name="Tran N.C."/>
            <person name="Knight R."/>
            <person name="Edlund A."/>
        </authorList>
    </citation>
    <scope>NUCLEOTIDE SEQUENCE</scope>
    <source>
        <strain evidence="2">JCVI_32_bin.24</strain>
    </source>
</reference>
<sequence>MKAASGLVSGQQPLPELAGEAVRLALARAGLQRAGNVILFLTRDFARQPQPAVVAAARATGCLSVSGSTAHGLFTETGWQLDQPAAAALVIAAPTDNASGPSLSFSTHNRLPFGWQDDRPRAGILDSDGAVWANGRVAEGGCADCCLPTQHVWQALSSGLRALGEAQITDQCRGYDLLRLGGQRATDSLLRLLPPDLRQNPPWHQIALLRSPNAPAIAILSANADGSLTLAESIEHATTLTWALRQPLAAEGQMHEALTDAARRHATPAFALMFSCIGRGPLFYGDDDRDLLVFRETFPDTPLLGAYGTSQIVPLAGRNSLFHHTALTLLYESSHV</sequence>
<proteinExistence type="predicted"/>
<dbReference type="GO" id="GO:0032436">
    <property type="term" value="P:positive regulation of proteasomal ubiquitin-dependent protein catabolic process"/>
    <property type="evidence" value="ECO:0007669"/>
    <property type="project" value="TreeGrafter"/>
</dbReference>
<dbReference type="PANTHER" id="PTHR14939:SF5">
    <property type="entry name" value="F-BOX ONLY PROTEIN 22"/>
    <property type="match status" value="1"/>
</dbReference>
<name>A0A930BRT5_9RHOO</name>
<dbReference type="Proteomes" id="UP000718593">
    <property type="component" value="Unassembled WGS sequence"/>
</dbReference>
<evidence type="ECO:0000259" key="1">
    <source>
        <dbReference type="SMART" id="SM01204"/>
    </source>
</evidence>
<dbReference type="AlphaFoldDB" id="A0A930BRT5"/>
<dbReference type="GO" id="GO:0000209">
    <property type="term" value="P:protein polyubiquitination"/>
    <property type="evidence" value="ECO:0007669"/>
    <property type="project" value="TreeGrafter"/>
</dbReference>
<dbReference type="Pfam" id="PF10442">
    <property type="entry name" value="FIST_C"/>
    <property type="match status" value="1"/>
</dbReference>
<dbReference type="EMBL" id="JABZMI010000036">
    <property type="protein sequence ID" value="MBF1164076.1"/>
    <property type="molecule type" value="Genomic_DNA"/>
</dbReference>
<evidence type="ECO:0000313" key="2">
    <source>
        <dbReference type="EMBL" id="MBF1164076.1"/>
    </source>
</evidence>
<dbReference type="SMART" id="SM01204">
    <property type="entry name" value="FIST_C"/>
    <property type="match status" value="1"/>
</dbReference>
<comment type="caution">
    <text evidence="2">The sequence shown here is derived from an EMBL/GenBank/DDBJ whole genome shotgun (WGS) entry which is preliminary data.</text>
</comment>
<feature type="domain" description="FIST C-domain" evidence="1">
    <location>
        <begin position="185"/>
        <end position="315"/>
    </location>
</feature>
<dbReference type="InterPro" id="IPR019494">
    <property type="entry name" value="FIST_C"/>
</dbReference>
<organism evidence="2 3">
    <name type="scientific">Dechloromonas agitata</name>
    <dbReference type="NCBI Taxonomy" id="73030"/>
    <lineage>
        <taxon>Bacteria</taxon>
        <taxon>Pseudomonadati</taxon>
        <taxon>Pseudomonadota</taxon>
        <taxon>Betaproteobacteria</taxon>
        <taxon>Rhodocyclales</taxon>
        <taxon>Azonexaceae</taxon>
        <taxon>Dechloromonas</taxon>
    </lineage>
</organism>
<accession>A0A930BRT5</accession>
<protein>
    <submittedName>
        <fullName evidence="2">FIST C-terminal domain-containing protein</fullName>
    </submittedName>
</protein>